<dbReference type="FunFam" id="3.40.50.800:FF:000002">
    <property type="entry name" value="Glycine--tRNA ligase"/>
    <property type="match status" value="1"/>
</dbReference>
<comment type="similarity">
    <text evidence="1">Belongs to the class-II aminoacyl-tRNA synthetase family.</text>
</comment>
<evidence type="ECO:0000256" key="7">
    <source>
        <dbReference type="ARBA" id="ARBA00022917"/>
    </source>
</evidence>
<proteinExistence type="inferred from homology"/>
<evidence type="ECO:0000256" key="5">
    <source>
        <dbReference type="ARBA" id="ARBA00022741"/>
    </source>
</evidence>
<dbReference type="Proteomes" id="UP000176770">
    <property type="component" value="Unassembled WGS sequence"/>
</dbReference>
<keyword evidence="4 10" id="KW-0436">Ligase</keyword>
<evidence type="ECO:0000256" key="8">
    <source>
        <dbReference type="ARBA" id="ARBA00023146"/>
    </source>
</evidence>
<dbReference type="InterPro" id="IPR036621">
    <property type="entry name" value="Anticodon-bd_dom_sf"/>
</dbReference>
<gene>
    <name evidence="10" type="ORF">A3F94_00190</name>
</gene>
<dbReference type="CDD" id="cd00774">
    <property type="entry name" value="GlyRS-like_core"/>
    <property type="match status" value="1"/>
</dbReference>
<protein>
    <recommendedName>
        <fullName evidence="2">glycine--tRNA ligase</fullName>
        <ecNumber evidence="2">6.1.1.14</ecNumber>
    </recommendedName>
</protein>
<dbReference type="InterPro" id="IPR033731">
    <property type="entry name" value="GlyRS-like_core"/>
</dbReference>
<evidence type="ECO:0000256" key="2">
    <source>
        <dbReference type="ARBA" id="ARBA00012829"/>
    </source>
</evidence>
<dbReference type="InterPro" id="IPR027031">
    <property type="entry name" value="Gly-tRNA_synthase/POLG2"/>
</dbReference>
<feature type="domain" description="Aminoacyl-transfer RNA synthetases class-II family profile" evidence="9">
    <location>
        <begin position="2"/>
        <end position="361"/>
    </location>
</feature>
<keyword evidence="8" id="KW-0030">Aminoacyl-tRNA synthetase</keyword>
<dbReference type="STRING" id="1802165.A3F94_00190"/>
<keyword evidence="5" id="KW-0547">Nucleotide-binding</keyword>
<evidence type="ECO:0000256" key="1">
    <source>
        <dbReference type="ARBA" id="ARBA00008226"/>
    </source>
</evidence>
<dbReference type="PROSITE" id="PS50862">
    <property type="entry name" value="AA_TRNA_LIGASE_II"/>
    <property type="match status" value="1"/>
</dbReference>
<reference evidence="10 11" key="1">
    <citation type="journal article" date="2016" name="Nat. Commun.">
        <title>Thousands of microbial genomes shed light on interconnected biogeochemical processes in an aquifer system.</title>
        <authorList>
            <person name="Anantharaman K."/>
            <person name="Brown C.T."/>
            <person name="Hug L.A."/>
            <person name="Sharon I."/>
            <person name="Castelle C.J."/>
            <person name="Probst A.J."/>
            <person name="Thomas B.C."/>
            <person name="Singh A."/>
            <person name="Wilkins M.J."/>
            <person name="Karaoz U."/>
            <person name="Brodie E.L."/>
            <person name="Williams K.H."/>
            <person name="Hubbard S.S."/>
            <person name="Banfield J.F."/>
        </authorList>
    </citation>
    <scope>NUCLEOTIDE SEQUENCE [LARGE SCALE GENOMIC DNA]</scope>
</reference>
<dbReference type="SUPFAM" id="SSF52954">
    <property type="entry name" value="Class II aaRS ABD-related"/>
    <property type="match status" value="1"/>
</dbReference>
<dbReference type="SUPFAM" id="SSF55681">
    <property type="entry name" value="Class II aaRS and biotin synthetases"/>
    <property type="match status" value="1"/>
</dbReference>
<sequence length="458" mass="53683">MDNLMQKIESLAKRRGFIYPGSDIYGGLANSWDFGPLGVALKNNIRQEWWKWFVESREDVFGIDPAVIMNTKVWESSGHLKEFSDPLVEDKKTNERYRLDHLLEKEGINVSEMSEQDMVEKAQDTNLKSPKGNELAQPKQFNLMFKTNLGPIENDDSTVYLRPEIAQAMFVNFKNVFTTMRARLPFGIAACGKAFRNEITPGNYIYRTREFDLMEFEYFVQEKEWEKHFKYWLGQMHKWLEHCGINKKNLENYETPSSKLAHYSKRTVDIQYNFPFGTKELYGLAYRTDFDLRNHMEHSGEDLNYTDPNTNEKIVPHVIEPSFGLERTLLCVLLDVYAEDEQRIVIKFPRWMAPIKVAVFPLLQNDKKLVKHAREIFESILPCYVAQYDESGAIGRRYRRHDEIGTPLCITIDHDTLKDKSVTLRDRDSMKQIRVKIDDLLDTLGMYFDGKEFKKLVS</sequence>
<dbReference type="Gene3D" id="3.30.930.10">
    <property type="entry name" value="Bira Bifunctional Protein, Domain 2"/>
    <property type="match status" value="1"/>
</dbReference>
<dbReference type="NCBIfam" id="NF003211">
    <property type="entry name" value="PRK04173.1"/>
    <property type="match status" value="1"/>
</dbReference>
<evidence type="ECO:0000259" key="9">
    <source>
        <dbReference type="PROSITE" id="PS50862"/>
    </source>
</evidence>
<dbReference type="PANTHER" id="PTHR10745">
    <property type="entry name" value="GLYCYL-TRNA SYNTHETASE/DNA POLYMERASE SUBUNIT GAMMA-2"/>
    <property type="match status" value="1"/>
</dbReference>
<dbReference type="InterPro" id="IPR002314">
    <property type="entry name" value="aa-tRNA-synt_IIb"/>
</dbReference>
<dbReference type="GO" id="GO:0006426">
    <property type="term" value="P:glycyl-tRNA aminoacylation"/>
    <property type="evidence" value="ECO:0007669"/>
    <property type="project" value="InterPro"/>
</dbReference>
<dbReference type="NCBIfam" id="TIGR00389">
    <property type="entry name" value="glyS_dimeric"/>
    <property type="match status" value="1"/>
</dbReference>
<name>A0A1G2HGC7_9BACT</name>
<evidence type="ECO:0000313" key="11">
    <source>
        <dbReference type="Proteomes" id="UP000176770"/>
    </source>
</evidence>
<comment type="caution">
    <text evidence="10">The sequence shown here is derived from an EMBL/GenBank/DDBJ whole genome shotgun (WGS) entry which is preliminary data.</text>
</comment>
<dbReference type="GO" id="GO:0070062">
    <property type="term" value="C:extracellular exosome"/>
    <property type="evidence" value="ECO:0007669"/>
    <property type="project" value="UniProtKB-ARBA"/>
</dbReference>
<dbReference type="PRINTS" id="PR01043">
    <property type="entry name" value="TRNASYNTHGLY"/>
</dbReference>
<dbReference type="InterPro" id="IPR002315">
    <property type="entry name" value="tRNA-synt_gly"/>
</dbReference>
<dbReference type="GO" id="GO:0004820">
    <property type="term" value="F:glycine-tRNA ligase activity"/>
    <property type="evidence" value="ECO:0007669"/>
    <property type="project" value="UniProtKB-EC"/>
</dbReference>
<dbReference type="EC" id="6.1.1.14" evidence="2"/>
<keyword evidence="3" id="KW-0963">Cytoplasm</keyword>
<dbReference type="GO" id="GO:0015966">
    <property type="term" value="P:diadenosine tetraphosphate biosynthetic process"/>
    <property type="evidence" value="ECO:0007669"/>
    <property type="project" value="UniProtKB-ARBA"/>
</dbReference>
<dbReference type="InterPro" id="IPR045864">
    <property type="entry name" value="aa-tRNA-synth_II/BPL/LPL"/>
</dbReference>
<dbReference type="Pfam" id="PF00587">
    <property type="entry name" value="tRNA-synt_2b"/>
    <property type="match status" value="1"/>
</dbReference>
<dbReference type="Pfam" id="PF03129">
    <property type="entry name" value="HGTP_anticodon"/>
    <property type="match status" value="1"/>
</dbReference>
<keyword evidence="6" id="KW-0067">ATP-binding</keyword>
<dbReference type="GO" id="GO:0005524">
    <property type="term" value="F:ATP binding"/>
    <property type="evidence" value="ECO:0007669"/>
    <property type="project" value="UniProtKB-KW"/>
</dbReference>
<dbReference type="CDD" id="cd00858">
    <property type="entry name" value="GlyRS_anticodon"/>
    <property type="match status" value="1"/>
</dbReference>
<dbReference type="Gene3D" id="3.40.50.800">
    <property type="entry name" value="Anticodon-binding domain"/>
    <property type="match status" value="1"/>
</dbReference>
<dbReference type="PANTHER" id="PTHR10745:SF8">
    <property type="entry name" value="DNA POLYMERASE SUBUNIT GAMMA-2, MITOCHONDRIAL"/>
    <property type="match status" value="1"/>
</dbReference>
<keyword evidence="7" id="KW-0648">Protein biosynthesis</keyword>
<dbReference type="GO" id="GO:0005737">
    <property type="term" value="C:cytoplasm"/>
    <property type="evidence" value="ECO:0007669"/>
    <property type="project" value="InterPro"/>
</dbReference>
<evidence type="ECO:0000313" key="10">
    <source>
        <dbReference type="EMBL" id="OGZ61546.1"/>
    </source>
</evidence>
<dbReference type="AlphaFoldDB" id="A0A1G2HGC7"/>
<dbReference type="EMBL" id="MHOK01000021">
    <property type="protein sequence ID" value="OGZ61546.1"/>
    <property type="molecule type" value="Genomic_DNA"/>
</dbReference>
<accession>A0A1G2HGC7</accession>
<dbReference type="GO" id="GO:0004081">
    <property type="term" value="F:bis(5'-nucleosyl)-tetraphosphatase (asymmetrical) activity"/>
    <property type="evidence" value="ECO:0007669"/>
    <property type="project" value="UniProtKB-ARBA"/>
</dbReference>
<evidence type="ECO:0000256" key="4">
    <source>
        <dbReference type="ARBA" id="ARBA00022598"/>
    </source>
</evidence>
<evidence type="ECO:0000256" key="6">
    <source>
        <dbReference type="ARBA" id="ARBA00022840"/>
    </source>
</evidence>
<dbReference type="GO" id="GO:1990742">
    <property type="term" value="C:microvesicle"/>
    <property type="evidence" value="ECO:0007669"/>
    <property type="project" value="UniProtKB-ARBA"/>
</dbReference>
<dbReference type="InterPro" id="IPR006195">
    <property type="entry name" value="aa-tRNA-synth_II"/>
</dbReference>
<organism evidence="10 11">
    <name type="scientific">Candidatus Spechtbacteria bacterium RIFCSPLOWO2_12_FULL_38_22</name>
    <dbReference type="NCBI Taxonomy" id="1802165"/>
    <lineage>
        <taxon>Bacteria</taxon>
        <taxon>Candidatus Spechtiibacteriota</taxon>
    </lineage>
</organism>
<dbReference type="InterPro" id="IPR004154">
    <property type="entry name" value="Anticodon-bd"/>
</dbReference>
<evidence type="ECO:0000256" key="3">
    <source>
        <dbReference type="ARBA" id="ARBA00022490"/>
    </source>
</evidence>